<proteinExistence type="predicted"/>
<dbReference type="Proteomes" id="UP000635565">
    <property type="component" value="Unassembled WGS sequence"/>
</dbReference>
<keyword evidence="3" id="KW-1185">Reference proteome</keyword>
<organism evidence="2 3">
    <name type="scientific">Dictyobacter formicarum</name>
    <dbReference type="NCBI Taxonomy" id="2778368"/>
    <lineage>
        <taxon>Bacteria</taxon>
        <taxon>Bacillati</taxon>
        <taxon>Chloroflexota</taxon>
        <taxon>Ktedonobacteria</taxon>
        <taxon>Ktedonobacterales</taxon>
        <taxon>Dictyobacteraceae</taxon>
        <taxon>Dictyobacter</taxon>
    </lineage>
</organism>
<evidence type="ECO:0008006" key="4">
    <source>
        <dbReference type="Google" id="ProtNLM"/>
    </source>
</evidence>
<dbReference type="RefSeq" id="WP_201365755.1">
    <property type="nucleotide sequence ID" value="NZ_BNJJ01000022.1"/>
</dbReference>
<evidence type="ECO:0000313" key="2">
    <source>
        <dbReference type="EMBL" id="GHO88256.1"/>
    </source>
</evidence>
<reference evidence="2 3" key="1">
    <citation type="journal article" date="2021" name="Int. J. Syst. Evol. Microbiol.">
        <title>Reticulibacter mediterranei gen. nov., sp. nov., within the new family Reticulibacteraceae fam. nov., and Ktedonospora formicarum gen. nov., sp. nov., Ktedonobacter robiniae sp. nov., Dictyobacter formicarum sp. nov. and Dictyobacter arantiisoli sp. nov., belonging to the class Ktedonobacteria.</title>
        <authorList>
            <person name="Yabe S."/>
            <person name="Zheng Y."/>
            <person name="Wang C.M."/>
            <person name="Sakai Y."/>
            <person name="Abe K."/>
            <person name="Yokota A."/>
            <person name="Donadio S."/>
            <person name="Cavaletti L."/>
            <person name="Monciardini P."/>
        </authorList>
    </citation>
    <scope>NUCLEOTIDE SEQUENCE [LARGE SCALE GENOMIC DNA]</scope>
    <source>
        <strain evidence="2 3">SOSP1-9</strain>
    </source>
</reference>
<comment type="caution">
    <text evidence="2">The sequence shown here is derived from an EMBL/GenBank/DDBJ whole genome shotgun (WGS) entry which is preliminary data.</text>
</comment>
<gene>
    <name evidence="1" type="ORF">KSZ_61420</name>
    <name evidence="2" type="ORF">KSZ_62620</name>
</gene>
<protein>
    <recommendedName>
        <fullName evidence="4">Hypervirulence associated protein TUDOR domain-containing protein</fullName>
    </recommendedName>
</protein>
<dbReference type="EMBL" id="BNJJ01000022">
    <property type="protein sequence ID" value="GHO88256.1"/>
    <property type="molecule type" value="Genomic_DNA"/>
</dbReference>
<sequence length="77" mass="8362">MSNQNLDHIFGKSGRGDYAHGATITFREGGKEFTGEVIHITAPSKTVSGRQLPTTYEVDCNDGFPHIVTAGQIVEQK</sequence>
<evidence type="ECO:0000313" key="1">
    <source>
        <dbReference type="EMBL" id="GHO88136.1"/>
    </source>
</evidence>
<accession>A0ABQ3VSE7</accession>
<evidence type="ECO:0000313" key="3">
    <source>
        <dbReference type="Proteomes" id="UP000635565"/>
    </source>
</evidence>
<dbReference type="EMBL" id="BNJJ01000022">
    <property type="protein sequence ID" value="GHO88136.1"/>
    <property type="molecule type" value="Genomic_DNA"/>
</dbReference>
<name>A0ABQ3VSE7_9CHLR</name>